<keyword evidence="6 8" id="KW-0472">Membrane</keyword>
<evidence type="ECO:0000259" key="11">
    <source>
        <dbReference type="Pfam" id="PF00593"/>
    </source>
</evidence>
<protein>
    <submittedName>
        <fullName evidence="13">TonB-dependent receptor</fullName>
    </submittedName>
</protein>
<proteinExistence type="inferred from homology"/>
<gene>
    <name evidence="13" type="ORF">ACFODX_12080</name>
</gene>
<dbReference type="RefSeq" id="WP_378119426.1">
    <property type="nucleotide sequence ID" value="NZ_JBHRTF010000004.1"/>
</dbReference>
<keyword evidence="5 9" id="KW-0798">TonB box</keyword>
<name>A0ABV7FI27_9GAMM</name>
<sequence length="899" mass="97351">MRNKLSDAIKMANKSALLLGSVAAVAMIGVPSVAFAQNSADQVEEVMVTGIRGALKNAVDIKRNSTAVVDAVSAEDVGKFPDSDVGESLGRVPGVTVGRAFGQGASVSIRGAAPQMTLTQLNGQNVASTGWYDQQAIDRSFNYSLLPSQLIGGMDVYKSSQADLNEGGIGGTVIVKTRKPLDMEANTLHVGAKARTGTISDDVSPELSALYSWKNESETFGVLVAAATEDFDYVRRGTEADYRWWDDVSPTTFIQEREREALDLTLQAAPTDNLTLGLHVLSLDLKANNTNTSTYIFSGLDKRPSNYTCEQTNAAGICVKNTTKEPVRGNLTAGWASGALGTETFNQTWGRVAEMSSDTYDFDVKFEGEGYTLSGRVGGTKAEGGTSLTTNFSHFASLGDYNMALWAGSIDATGKQIKINATSDLNMTLDNYRAQSAAESWAVKRGPNSDEEVYGQIDVEFELDLGAIKSFKTGIRTTDHDVEKSSDQAVIGTQTQRPTSEFYSGTFEVGSHGFRAPKPVLSAMIDATLADVTGWKQERSGYAALNEQNDALYGMFTFEADAVKGNFGLRYVSTEVTGKSYAIDGTPLATGDLAQNAFYSNSLSSTTEKYDDVLPSINVSFDLTDDLVLRTTASQAISRANYNDMFTAATQAGYQDTVQGNERLTIGNVGLKPMKASQADVGLEYYYGDGNMFSATYFVKSVNNFVTNEIQVNQSIGLVSPDTGLDNWEVNTLKNSGGGEIDGVELQLNHAFDNGFGVVVNYTYTNGNAPAESYADRIGVFTESSNDSLNLVGYWENDVYSARAAYNWRSEYMIRETGYYGNRMHDDYGSLDLSFGWNVTDSLGLTFEATNILKEDDIQYGAAEAYTAQYGMKTPLLEGFPAWSFEGEATYMLGVSYKY</sequence>
<dbReference type="Pfam" id="PF07715">
    <property type="entry name" value="Plug"/>
    <property type="match status" value="1"/>
</dbReference>
<evidence type="ECO:0000256" key="5">
    <source>
        <dbReference type="ARBA" id="ARBA00023077"/>
    </source>
</evidence>
<evidence type="ECO:0000256" key="4">
    <source>
        <dbReference type="ARBA" id="ARBA00022692"/>
    </source>
</evidence>
<dbReference type="InterPro" id="IPR000531">
    <property type="entry name" value="Beta-barrel_TonB"/>
</dbReference>
<evidence type="ECO:0000256" key="6">
    <source>
        <dbReference type="ARBA" id="ARBA00023136"/>
    </source>
</evidence>
<dbReference type="CDD" id="cd01347">
    <property type="entry name" value="ligand_gated_channel"/>
    <property type="match status" value="1"/>
</dbReference>
<keyword evidence="10" id="KW-0732">Signal</keyword>
<keyword evidence="13" id="KW-0675">Receptor</keyword>
<keyword evidence="3 8" id="KW-1134">Transmembrane beta strand</keyword>
<evidence type="ECO:0000256" key="2">
    <source>
        <dbReference type="ARBA" id="ARBA00022448"/>
    </source>
</evidence>
<comment type="subcellular location">
    <subcellularLocation>
        <location evidence="1 8">Cell outer membrane</location>
        <topology evidence="1 8">Multi-pass membrane protein</topology>
    </subcellularLocation>
</comment>
<keyword evidence="7 8" id="KW-0998">Cell outer membrane</keyword>
<keyword evidence="2 8" id="KW-0813">Transport</keyword>
<dbReference type="InterPro" id="IPR037066">
    <property type="entry name" value="Plug_dom_sf"/>
</dbReference>
<keyword evidence="14" id="KW-1185">Reference proteome</keyword>
<evidence type="ECO:0000256" key="10">
    <source>
        <dbReference type="SAM" id="SignalP"/>
    </source>
</evidence>
<dbReference type="InterPro" id="IPR036942">
    <property type="entry name" value="Beta-barrel_TonB_sf"/>
</dbReference>
<organism evidence="13 14">
    <name type="scientific">Cellvibrio fontiphilus</name>
    <dbReference type="NCBI Taxonomy" id="1815559"/>
    <lineage>
        <taxon>Bacteria</taxon>
        <taxon>Pseudomonadati</taxon>
        <taxon>Pseudomonadota</taxon>
        <taxon>Gammaproteobacteria</taxon>
        <taxon>Cellvibrionales</taxon>
        <taxon>Cellvibrionaceae</taxon>
        <taxon>Cellvibrio</taxon>
    </lineage>
</organism>
<dbReference type="InterPro" id="IPR012910">
    <property type="entry name" value="Plug_dom"/>
</dbReference>
<dbReference type="SUPFAM" id="SSF56935">
    <property type="entry name" value="Porins"/>
    <property type="match status" value="1"/>
</dbReference>
<comment type="similarity">
    <text evidence="8 9">Belongs to the TonB-dependent receptor family.</text>
</comment>
<evidence type="ECO:0000256" key="8">
    <source>
        <dbReference type="PROSITE-ProRule" id="PRU01360"/>
    </source>
</evidence>
<evidence type="ECO:0000256" key="9">
    <source>
        <dbReference type="RuleBase" id="RU003357"/>
    </source>
</evidence>
<dbReference type="Gene3D" id="2.170.130.10">
    <property type="entry name" value="TonB-dependent receptor, plug domain"/>
    <property type="match status" value="1"/>
</dbReference>
<dbReference type="Proteomes" id="UP001595555">
    <property type="component" value="Unassembled WGS sequence"/>
</dbReference>
<accession>A0ABV7FI27</accession>
<evidence type="ECO:0000256" key="3">
    <source>
        <dbReference type="ARBA" id="ARBA00022452"/>
    </source>
</evidence>
<feature type="domain" description="TonB-dependent receptor plug" evidence="12">
    <location>
        <begin position="62"/>
        <end position="172"/>
    </location>
</feature>
<evidence type="ECO:0000313" key="14">
    <source>
        <dbReference type="Proteomes" id="UP001595555"/>
    </source>
</evidence>
<dbReference type="PROSITE" id="PS52016">
    <property type="entry name" value="TONB_DEPENDENT_REC_3"/>
    <property type="match status" value="1"/>
</dbReference>
<dbReference type="InterPro" id="IPR039426">
    <property type="entry name" value="TonB-dep_rcpt-like"/>
</dbReference>
<evidence type="ECO:0000259" key="12">
    <source>
        <dbReference type="Pfam" id="PF07715"/>
    </source>
</evidence>
<dbReference type="Pfam" id="PF00593">
    <property type="entry name" value="TonB_dep_Rec_b-barrel"/>
    <property type="match status" value="1"/>
</dbReference>
<keyword evidence="4 8" id="KW-0812">Transmembrane</keyword>
<feature type="domain" description="TonB-dependent receptor-like beta-barrel" evidence="11">
    <location>
        <begin position="376"/>
        <end position="852"/>
    </location>
</feature>
<dbReference type="PANTHER" id="PTHR40980">
    <property type="entry name" value="PLUG DOMAIN-CONTAINING PROTEIN"/>
    <property type="match status" value="1"/>
</dbReference>
<evidence type="ECO:0000256" key="1">
    <source>
        <dbReference type="ARBA" id="ARBA00004571"/>
    </source>
</evidence>
<feature type="chain" id="PRO_5046594849" evidence="10">
    <location>
        <begin position="37"/>
        <end position="899"/>
    </location>
</feature>
<dbReference type="InterPro" id="IPR010104">
    <property type="entry name" value="TonB_rcpt_bac"/>
</dbReference>
<feature type="signal peptide" evidence="10">
    <location>
        <begin position="1"/>
        <end position="36"/>
    </location>
</feature>
<evidence type="ECO:0000256" key="7">
    <source>
        <dbReference type="ARBA" id="ARBA00023237"/>
    </source>
</evidence>
<comment type="caution">
    <text evidence="13">The sequence shown here is derived from an EMBL/GenBank/DDBJ whole genome shotgun (WGS) entry which is preliminary data.</text>
</comment>
<dbReference type="Gene3D" id="2.40.170.20">
    <property type="entry name" value="TonB-dependent receptor, beta-barrel domain"/>
    <property type="match status" value="1"/>
</dbReference>
<dbReference type="PANTHER" id="PTHR40980:SF3">
    <property type="entry name" value="TONB-DEPENDENT RECEPTOR-LIKE BETA-BARREL DOMAIN-CONTAINING PROTEIN"/>
    <property type="match status" value="1"/>
</dbReference>
<evidence type="ECO:0000313" key="13">
    <source>
        <dbReference type="EMBL" id="MFC3116300.1"/>
    </source>
</evidence>
<dbReference type="EMBL" id="JBHRTF010000004">
    <property type="protein sequence ID" value="MFC3116300.1"/>
    <property type="molecule type" value="Genomic_DNA"/>
</dbReference>
<reference evidence="14" key="1">
    <citation type="journal article" date="2019" name="Int. J. Syst. Evol. Microbiol.">
        <title>The Global Catalogue of Microorganisms (GCM) 10K type strain sequencing project: providing services to taxonomists for standard genome sequencing and annotation.</title>
        <authorList>
            <consortium name="The Broad Institute Genomics Platform"/>
            <consortium name="The Broad Institute Genome Sequencing Center for Infectious Disease"/>
            <person name="Wu L."/>
            <person name="Ma J."/>
        </authorList>
    </citation>
    <scope>NUCLEOTIDE SEQUENCE [LARGE SCALE GENOMIC DNA]</scope>
    <source>
        <strain evidence="14">KCTC 52237</strain>
    </source>
</reference>
<dbReference type="NCBIfam" id="TIGR01782">
    <property type="entry name" value="TonB-Xanth-Caul"/>
    <property type="match status" value="1"/>
</dbReference>